<dbReference type="EMBL" id="JAERWK010000003">
    <property type="protein sequence ID" value="MBM9466094.1"/>
    <property type="molecule type" value="Genomic_DNA"/>
</dbReference>
<name>A0A938YDB5_9ACTN</name>
<organism evidence="1 2">
    <name type="scientific">Nakamurella leprariae</name>
    <dbReference type="NCBI Taxonomy" id="2803911"/>
    <lineage>
        <taxon>Bacteria</taxon>
        <taxon>Bacillati</taxon>
        <taxon>Actinomycetota</taxon>
        <taxon>Actinomycetes</taxon>
        <taxon>Nakamurellales</taxon>
        <taxon>Nakamurellaceae</taxon>
        <taxon>Nakamurella</taxon>
    </lineage>
</organism>
<protein>
    <submittedName>
        <fullName evidence="1">Uncharacterized protein</fullName>
    </submittedName>
</protein>
<comment type="caution">
    <text evidence="1">The sequence shown here is derived from an EMBL/GenBank/DDBJ whole genome shotgun (WGS) entry which is preliminary data.</text>
</comment>
<accession>A0A938YDB5</accession>
<evidence type="ECO:0000313" key="2">
    <source>
        <dbReference type="Proteomes" id="UP000663792"/>
    </source>
</evidence>
<dbReference type="Proteomes" id="UP000663792">
    <property type="component" value="Unassembled WGS sequence"/>
</dbReference>
<dbReference type="RefSeq" id="WP_205259050.1">
    <property type="nucleotide sequence ID" value="NZ_JAERWK010000003.1"/>
</dbReference>
<sequence length="96" mass="10671">MPDRTDRARDYLVELTDTESWTVGLLLCQVFVPDAVHHSVSLGARTVEATRRDGVSIPTVLAAGRAAWAYHREHPALYGYVKTMASMGFQPPRSDQ</sequence>
<reference evidence="1" key="1">
    <citation type="submission" date="2021-01" db="EMBL/GenBank/DDBJ databases">
        <title>YIM 132084 draft genome.</title>
        <authorList>
            <person name="An D."/>
        </authorList>
    </citation>
    <scope>NUCLEOTIDE SEQUENCE</scope>
    <source>
        <strain evidence="1">YIM 132084</strain>
    </source>
</reference>
<dbReference type="AlphaFoldDB" id="A0A938YDB5"/>
<proteinExistence type="predicted"/>
<gene>
    <name evidence="1" type="ORF">JL106_02220</name>
</gene>
<evidence type="ECO:0000313" key="1">
    <source>
        <dbReference type="EMBL" id="MBM9466094.1"/>
    </source>
</evidence>
<keyword evidence="2" id="KW-1185">Reference proteome</keyword>